<dbReference type="InterPro" id="IPR037185">
    <property type="entry name" value="EmrE-like"/>
</dbReference>
<dbReference type="PANTHER" id="PTHR22911">
    <property type="entry name" value="ACYL-MALONYL CONDENSING ENZYME-RELATED"/>
    <property type="match status" value="1"/>
</dbReference>
<evidence type="ECO:0000313" key="3">
    <source>
        <dbReference type="EMBL" id="KYC54312.1"/>
    </source>
</evidence>
<feature type="transmembrane region" description="Helical" evidence="1">
    <location>
        <begin position="178"/>
        <end position="199"/>
    </location>
</feature>
<organism evidence="3 4">
    <name type="scientific">Candidatus Methanofastidiosum methylothiophilum</name>
    <dbReference type="NCBI Taxonomy" id="1705564"/>
    <lineage>
        <taxon>Archaea</taxon>
        <taxon>Methanobacteriati</taxon>
        <taxon>Methanobacteriota</taxon>
        <taxon>Stenosarchaea group</taxon>
        <taxon>Candidatus Methanofastidiosia</taxon>
        <taxon>Candidatus Methanofastidiosales</taxon>
        <taxon>Candidatus Methanofastidiosaceae</taxon>
        <taxon>Candidatus Methanofastidiosum</taxon>
    </lineage>
</organism>
<feature type="transmembrane region" description="Helical" evidence="1">
    <location>
        <begin position="250"/>
        <end position="269"/>
    </location>
</feature>
<feature type="domain" description="EamA" evidence="2">
    <location>
        <begin position="6"/>
        <end position="136"/>
    </location>
</feature>
<dbReference type="EMBL" id="LNGD01000002">
    <property type="protein sequence ID" value="KYC54312.1"/>
    <property type="molecule type" value="Genomic_DNA"/>
</dbReference>
<dbReference type="AlphaFoldDB" id="A0A150JAP3"/>
<dbReference type="Pfam" id="PF00892">
    <property type="entry name" value="EamA"/>
    <property type="match status" value="2"/>
</dbReference>
<reference evidence="3 4" key="1">
    <citation type="journal article" date="2016" name="ISME J.">
        <title>Chasing the elusive Euryarchaeota class WSA2: genomes reveal a uniquely fastidious methyl-reducing methanogen.</title>
        <authorList>
            <person name="Nobu M.K."/>
            <person name="Narihiro T."/>
            <person name="Kuroda K."/>
            <person name="Mei R."/>
            <person name="Liu W.T."/>
        </authorList>
    </citation>
    <scope>NUCLEOTIDE SEQUENCE [LARGE SCALE GENOMIC DNA]</scope>
    <source>
        <strain evidence="3">U1lsi0528_Bin089</strain>
    </source>
</reference>
<evidence type="ECO:0000256" key="1">
    <source>
        <dbReference type="SAM" id="Phobius"/>
    </source>
</evidence>
<feature type="transmembrane region" description="Helical" evidence="1">
    <location>
        <begin position="219"/>
        <end position="238"/>
    </location>
</feature>
<accession>A0A150JAP3</accession>
<feature type="transmembrane region" description="Helical" evidence="1">
    <location>
        <begin position="5"/>
        <end position="26"/>
    </location>
</feature>
<dbReference type="SUPFAM" id="SSF103481">
    <property type="entry name" value="Multidrug resistance efflux transporter EmrE"/>
    <property type="match status" value="2"/>
</dbReference>
<keyword evidence="1" id="KW-1133">Transmembrane helix</keyword>
<keyword evidence="1" id="KW-0472">Membrane</keyword>
<feature type="transmembrane region" description="Helical" evidence="1">
    <location>
        <begin position="93"/>
        <end position="113"/>
    </location>
</feature>
<feature type="domain" description="EamA" evidence="2">
    <location>
        <begin position="148"/>
        <end position="290"/>
    </location>
</feature>
<feature type="transmembrane region" description="Helical" evidence="1">
    <location>
        <begin position="275"/>
        <end position="292"/>
    </location>
</feature>
<gene>
    <name evidence="3" type="ORF">AMQ74_00064</name>
</gene>
<proteinExistence type="predicted"/>
<comment type="caution">
    <text evidence="3">The sequence shown here is derived from an EMBL/GenBank/DDBJ whole genome shotgun (WGS) entry which is preliminary data.</text>
</comment>
<feature type="transmembrane region" description="Helical" evidence="1">
    <location>
        <begin position="122"/>
        <end position="141"/>
    </location>
</feature>
<keyword evidence="1" id="KW-0812">Transmembrane</keyword>
<sequence length="295" mass="33342">MEKDYWAIIISAIIFGLIIPGGQFFFNLGFSLYEVSTYSLLFIFVLTIPFLLFKRSIPFTKSNIVFYLVYGLIGALLQLTQFGGMIFGTPVAIVAILIYTQPIWTTIFGKIFLNEKITKNKTIAVLIAFLGTFIIISPWKITNIGNITGTILALFAGIFLSLWVILARKTAINKEHYINTLSAYSLFSLLWLLAFFPILNRLIENYLVIRLSFDFPRIYLVYFLIFSFIAAFLPNSLFYKGIKKVEASEAGIILLLEPVVASIIGFLIFSQYLNSAIFFGGGLIIISNYLAIKDR</sequence>
<dbReference type="Proteomes" id="UP000075578">
    <property type="component" value="Unassembled WGS sequence"/>
</dbReference>
<dbReference type="PANTHER" id="PTHR22911:SF133">
    <property type="entry name" value="MEMBRANE PROTEIN"/>
    <property type="match status" value="1"/>
</dbReference>
<name>A0A150JAP3_9EURY</name>
<dbReference type="GO" id="GO:0016020">
    <property type="term" value="C:membrane"/>
    <property type="evidence" value="ECO:0007669"/>
    <property type="project" value="InterPro"/>
</dbReference>
<evidence type="ECO:0000259" key="2">
    <source>
        <dbReference type="Pfam" id="PF00892"/>
    </source>
</evidence>
<feature type="transmembrane region" description="Helical" evidence="1">
    <location>
        <begin position="65"/>
        <end position="87"/>
    </location>
</feature>
<dbReference type="InterPro" id="IPR000620">
    <property type="entry name" value="EamA_dom"/>
</dbReference>
<feature type="transmembrane region" description="Helical" evidence="1">
    <location>
        <begin position="147"/>
        <end position="166"/>
    </location>
</feature>
<protein>
    <submittedName>
        <fullName evidence="3">EamA-like transporter family protein</fullName>
    </submittedName>
</protein>
<feature type="transmembrane region" description="Helical" evidence="1">
    <location>
        <begin position="32"/>
        <end position="53"/>
    </location>
</feature>
<evidence type="ECO:0000313" key="4">
    <source>
        <dbReference type="Proteomes" id="UP000075578"/>
    </source>
</evidence>